<dbReference type="AlphaFoldDB" id="A0A3A4B4D3"/>
<protein>
    <submittedName>
        <fullName evidence="3">Cellulose synthase</fullName>
    </submittedName>
</protein>
<proteinExistence type="predicted"/>
<gene>
    <name evidence="3" type="ORF">D5H75_04480</name>
</gene>
<evidence type="ECO:0000313" key="3">
    <source>
        <dbReference type="EMBL" id="RJL36021.1"/>
    </source>
</evidence>
<evidence type="ECO:0000256" key="2">
    <source>
        <dbReference type="SAM" id="Phobius"/>
    </source>
</evidence>
<keyword evidence="4" id="KW-1185">Reference proteome</keyword>
<evidence type="ECO:0000313" key="4">
    <source>
        <dbReference type="Proteomes" id="UP000265768"/>
    </source>
</evidence>
<organism evidence="3 4">
    <name type="scientific">Bailinhaonella thermotolerans</name>
    <dbReference type="NCBI Taxonomy" id="1070861"/>
    <lineage>
        <taxon>Bacteria</taxon>
        <taxon>Bacillati</taxon>
        <taxon>Actinomycetota</taxon>
        <taxon>Actinomycetes</taxon>
        <taxon>Streptosporangiales</taxon>
        <taxon>Streptosporangiaceae</taxon>
        <taxon>Bailinhaonella</taxon>
    </lineage>
</organism>
<sequence length="167" mass="17655">MPGYNEIAWLPLTLGLTVAGLLLSWIAWRRRGAAAGMRGAAWSLLPLAAYLTGIIATLWTVGTALVGFVTRFVFSPMAWAGVIVTGLAAVLFVVSGVMRRRGAGRKGARTREPAEAEAAGRPAAPGSPAQAPAQEPKQVRGKKAEPRGPVDDDMAEIEEILRRRGIG</sequence>
<feature type="region of interest" description="Disordered" evidence="1">
    <location>
        <begin position="103"/>
        <end position="156"/>
    </location>
</feature>
<reference evidence="3 4" key="1">
    <citation type="submission" date="2018-09" db="EMBL/GenBank/DDBJ databases">
        <title>YIM 75507 draft genome.</title>
        <authorList>
            <person name="Tang S."/>
            <person name="Feng Y."/>
        </authorList>
    </citation>
    <scope>NUCLEOTIDE SEQUENCE [LARGE SCALE GENOMIC DNA]</scope>
    <source>
        <strain evidence="3 4">YIM 75507</strain>
    </source>
</reference>
<dbReference type="OrthoDB" id="3829203at2"/>
<dbReference type="Proteomes" id="UP000265768">
    <property type="component" value="Unassembled WGS sequence"/>
</dbReference>
<dbReference type="EMBL" id="QZEY01000001">
    <property type="protein sequence ID" value="RJL36021.1"/>
    <property type="molecule type" value="Genomic_DNA"/>
</dbReference>
<feature type="transmembrane region" description="Helical" evidence="2">
    <location>
        <begin position="77"/>
        <end position="98"/>
    </location>
</feature>
<keyword evidence="2" id="KW-0472">Membrane</keyword>
<dbReference type="RefSeq" id="WP_119924995.1">
    <property type="nucleotide sequence ID" value="NZ_QZEY01000001.1"/>
</dbReference>
<keyword evidence="2" id="KW-0812">Transmembrane</keyword>
<keyword evidence="2" id="KW-1133">Transmembrane helix</keyword>
<comment type="caution">
    <text evidence="3">The sequence shown here is derived from an EMBL/GenBank/DDBJ whole genome shotgun (WGS) entry which is preliminary data.</text>
</comment>
<evidence type="ECO:0000256" key="1">
    <source>
        <dbReference type="SAM" id="MobiDB-lite"/>
    </source>
</evidence>
<accession>A0A3A4B4D3</accession>
<feature type="transmembrane region" description="Helical" evidence="2">
    <location>
        <begin position="6"/>
        <end position="28"/>
    </location>
</feature>
<feature type="transmembrane region" description="Helical" evidence="2">
    <location>
        <begin position="40"/>
        <end position="65"/>
    </location>
</feature>
<name>A0A3A4B4D3_9ACTN</name>
<feature type="compositionally biased region" description="Low complexity" evidence="1">
    <location>
        <begin position="116"/>
        <end position="136"/>
    </location>
</feature>